<reference evidence="1 2" key="1">
    <citation type="journal article" date="2022" name="Genome Biol. Evol.">
        <title>The Spruce Budworm Genome: Reconstructing the Evolutionary History of Antifreeze Proteins.</title>
        <authorList>
            <person name="Beliveau C."/>
            <person name="Gagne P."/>
            <person name="Picq S."/>
            <person name="Vernygora O."/>
            <person name="Keeling C.I."/>
            <person name="Pinkney K."/>
            <person name="Doucet D."/>
            <person name="Wen F."/>
            <person name="Johnston J.S."/>
            <person name="Maaroufi H."/>
            <person name="Boyle B."/>
            <person name="Laroche J."/>
            <person name="Dewar K."/>
            <person name="Juretic N."/>
            <person name="Blackburn G."/>
            <person name="Nisole A."/>
            <person name="Brunet B."/>
            <person name="Brandao M."/>
            <person name="Lumley L."/>
            <person name="Duan J."/>
            <person name="Quan G."/>
            <person name="Lucarotti C.J."/>
            <person name="Roe A.D."/>
            <person name="Sperling F.A.H."/>
            <person name="Levesque R.C."/>
            <person name="Cusson M."/>
        </authorList>
    </citation>
    <scope>NUCLEOTIDE SEQUENCE [LARGE SCALE GENOMIC DNA]</scope>
    <source>
        <strain evidence="1">Glfc:IPQL:Cfum</strain>
    </source>
</reference>
<keyword evidence="2" id="KW-1185">Reference proteome</keyword>
<gene>
    <name evidence="1" type="ORF">MSG28_011917</name>
</gene>
<accession>A0ACC0KN55</accession>
<evidence type="ECO:0000313" key="1">
    <source>
        <dbReference type="EMBL" id="KAI8437667.1"/>
    </source>
</evidence>
<name>A0ACC0KN55_CHOFU</name>
<dbReference type="EMBL" id="CM046120">
    <property type="protein sequence ID" value="KAI8437667.1"/>
    <property type="molecule type" value="Genomic_DNA"/>
</dbReference>
<organism evidence="1 2">
    <name type="scientific">Choristoneura fumiferana</name>
    <name type="common">Spruce budworm moth</name>
    <name type="synonym">Archips fumiferana</name>
    <dbReference type="NCBI Taxonomy" id="7141"/>
    <lineage>
        <taxon>Eukaryota</taxon>
        <taxon>Metazoa</taxon>
        <taxon>Ecdysozoa</taxon>
        <taxon>Arthropoda</taxon>
        <taxon>Hexapoda</taxon>
        <taxon>Insecta</taxon>
        <taxon>Pterygota</taxon>
        <taxon>Neoptera</taxon>
        <taxon>Endopterygota</taxon>
        <taxon>Lepidoptera</taxon>
        <taxon>Glossata</taxon>
        <taxon>Ditrysia</taxon>
        <taxon>Tortricoidea</taxon>
        <taxon>Tortricidae</taxon>
        <taxon>Tortricinae</taxon>
        <taxon>Choristoneura</taxon>
    </lineage>
</organism>
<comment type="caution">
    <text evidence="1">The sequence shown here is derived from an EMBL/GenBank/DDBJ whole genome shotgun (WGS) entry which is preliminary data.</text>
</comment>
<sequence length="275" mass="30447">MKLQNAFELGRVFKDSAIQNFGSEVSKISFADSNVAAQKINGWIARKTNDQIDNVVSPVLANAIYFKGLWKTIFKPELTKNKEFRLSNGQKKSLPFMSLRSSFKCVLDTSIKSLVAVLPFEGEQYSLVLLLPQPNSSIAAMLESLNGDKLAEYQNIRARDTLIEIPKFTVRGNIDLYPIFNMMGITKMFSSASELTNIGLYRSTSPQVSSAVHSAMMSIDERGATAAASSVVTAVALSYDLPSVIFRADRPFLAVLWDNQLNVPLFMTKIEDPSL</sequence>
<evidence type="ECO:0000313" key="2">
    <source>
        <dbReference type="Proteomes" id="UP001064048"/>
    </source>
</evidence>
<dbReference type="Proteomes" id="UP001064048">
    <property type="component" value="Chromosome 20"/>
</dbReference>
<protein>
    <submittedName>
        <fullName evidence="1">Uncharacterized protein</fullName>
    </submittedName>
</protein>
<proteinExistence type="predicted"/>